<reference evidence="3" key="1">
    <citation type="submission" date="2020-12" db="EMBL/GenBank/DDBJ databases">
        <title>Bacterial taxonomy.</title>
        <authorList>
            <person name="Pan X."/>
        </authorList>
    </citation>
    <scope>NUCLEOTIDE SEQUENCE</scope>
    <source>
        <strain evidence="3">B2012</strain>
    </source>
</reference>
<gene>
    <name evidence="3" type="ORF">JCR33_06500</name>
</gene>
<dbReference type="SMART" id="SM00869">
    <property type="entry name" value="Autotransporter"/>
    <property type="match status" value="1"/>
</dbReference>
<feature type="chain" id="PRO_5036933352" description="Autotransporter domain-containing protein" evidence="1">
    <location>
        <begin position="28"/>
        <end position="2237"/>
    </location>
</feature>
<protein>
    <recommendedName>
        <fullName evidence="2">Autotransporter domain-containing protein</fullName>
    </recommendedName>
</protein>
<dbReference type="PROSITE" id="PS51208">
    <property type="entry name" value="AUTOTRANSPORTER"/>
    <property type="match status" value="1"/>
</dbReference>
<evidence type="ECO:0000313" key="3">
    <source>
        <dbReference type="EMBL" id="MBJ3775328.1"/>
    </source>
</evidence>
<dbReference type="Proteomes" id="UP000609531">
    <property type="component" value="Unassembled WGS sequence"/>
</dbReference>
<keyword evidence="1" id="KW-0732">Signal</keyword>
<evidence type="ECO:0000259" key="2">
    <source>
        <dbReference type="PROSITE" id="PS51208"/>
    </source>
</evidence>
<accession>A0A934IMX4</accession>
<feature type="domain" description="Autotransporter" evidence="2">
    <location>
        <begin position="1957"/>
        <end position="2237"/>
    </location>
</feature>
<organism evidence="3 4">
    <name type="scientific">Acuticoccus mangrovi</name>
    <dbReference type="NCBI Taxonomy" id="2796142"/>
    <lineage>
        <taxon>Bacteria</taxon>
        <taxon>Pseudomonadati</taxon>
        <taxon>Pseudomonadota</taxon>
        <taxon>Alphaproteobacteria</taxon>
        <taxon>Hyphomicrobiales</taxon>
        <taxon>Amorphaceae</taxon>
        <taxon>Acuticoccus</taxon>
    </lineage>
</organism>
<dbReference type="RefSeq" id="WP_198881197.1">
    <property type="nucleotide sequence ID" value="NZ_JAEKJA010000003.1"/>
</dbReference>
<dbReference type="InterPro" id="IPR005546">
    <property type="entry name" value="Autotransporte_beta"/>
</dbReference>
<sequence>MRGDSFMRACAWSLAAVVLTGSAVPVAADDLSSFPAVILPPDVVSLGCVEGGSGYGCTLDLGLGAALYATVTNGREADDTAPSDLSATLAGNGTLPGQYYGFVFSTFGVTGADNFAVDPEGTSPPAYAAGGSVTIVNAGDLSLESMIASDIYFEPPAGQYDSSPGYLAYGAGAIVGLSIGAEGFADHSKNVADPNFDGGAGGAVTISNSGVVSVVGSGGSIDFGSTEIPVALNAVGAYSIGGDGWGETTSDTRHGGDGGAGGAITVTNTGSISANGGSWTGSTNGIFALSQGGVGNVSEAETDIASFGGDGGDVTITNAGSITGTGATVTGIYAVSTGGNSNDHLRPLGGDNDKTSIAGDGGTVEVILEAGSDVTITADDTAIGVMAISAGGYANTWDNGSGGDVTVRVEQGATLTTSGDTLSVGILAVSSGSIGEVAPADTQAVSTAFPGPPGAVTVENDGTIETTGSMAIGIAASSIGGAAIVTNGDASAASVLGNAADGDYAFDGGGVVLDNGGTVTTLGLAAHGLLAQSVGGGGGLFNIIESDAAAVAIGSQTSSNVDGGDGAAVTLTNSGSVTTGDGEGTGDAAIGIVAQSIGGGGGSSAGRAMFLGGLDADGNGGGDGGTVGVTTTGASKVTTKDFAALGILAQSVGGGGGNGSNAWGAVAAVGGAGGNGGDGAAVTVMLKDTGGVVTQGIYAAGVLAQSLGGGGGNGGYADSFGSLGSTAIGGRGGSGGDGGTVSIDNATTVSTGGDQAWGIVAQSLGGGGGTGGAAAAYSAGVITIGLALGGAGGDGGDADAVSVTNTGTILTGYADGSTYAYTGAGAATDGADAHGILAQSIGGGGGSGGSASARSLGIPTTEVPTITFDFASGGSGGSGGDGGEITIANSGTVKTAGDGAHGVSAQSIGGGGGNGGDSTAASYSLQGGIGDINLAVALGGTGGGGGSGGDVTVTNGTASVQNASGVSTPCLSDCDGTIETYGDNAIGVLAQSIGGGGGTGGTGNASTSSASLGNLLSEGEGMSASIATAVGGSGGDGNVGGRVVVTNLAGSRIRTYGASSYGIYAQSVGGGGGAAGSSATGTGTGTIKVDVSVGGDGGSGNDGGEVAVTNAGTIVTGGYTTLEDGTVVTAGGDAVGIFAQSIGGGGGSGGGTDPATTFGFDGQLITTVKSLVDKGLAQSSSLSISYAATVDVGGKGGAGGAGGDVTVANTGTITTYGQRSYGIEAQSIGGGGGNGSSATATTPSTWETINSDFEAYGSKLLAKTTGQFSISLAASVSVGGVAGSGSTGGTVTVENAGSITTAGYAAHAILAQSIGGGGGVGGDGTSSTSATLSLGVGYSASGGAGNSGGSVIVDDAGEITAVGDDAYGILAQSIGGGGGVAGAGCTNSSPQYASLGVEASQCLSSSISGTSESASALTDTLVIGIDFKGSAGANGDGNTVEIDKSAGAIVAGGARAMGIVAQSIGGGGGLAVGEATSISSVTFESTLMSGAGGDIAVDLGADATVTTYGDGGWGIFAQSIGAGGGFFGDSSLGLSFLNVNTLSLATGVAPVMGGDITLDLAGDIATYGANAHGVVVQTSGAGNSGGVGAGDTTVLGADLGSTQGVSYGVGGAISLTQTGGTISTAGLNAIGIVAQSIGTVETQSRIALTIAGTVEGGTGPDAAGIVVSGGLIRTEANIDAQTGANTITITESGTVSTAAGVDGTAILALDSWIAVTNEGTLVGSVRLLEGSDIVTTFADNSLGNTGFFASGAVVDVGAVLNAGTLSVGGDANVATTVFGGDFEQENAGVLAIDIDALGTQTADLVEVAGEADLGGTIETLSLNLLPGSYTVLTARDIVDEGFGVADTLLFDWSAQLTSTGLAISPAADFTPSGASLTTNESALAGYLQSTWDAGGSDTLAPLYGVLSDIGSSADYAAALDDIAGETLSVHASDQALATRIGLDGAFSCPVFVGEGTLLGETSCVWGKVEGGVTRRGSSAGSPGYSEDRLTFRVGGQGEVSSDWFVGGSASYSIVGADTGSLGAGSDGERVDASVAVKRVAGPWYLGLGANFGYGWYDNHRRVDIYGSGQRVTSDTDVFTAGGRLRIQYELPFADWYLRPRADIDLLYAHVPAYRENGPAGAALDVRAQDETTVAFAPYLEAGGRFGLGEAWVLRPYAGAGLVAMTNDTWVTKASLVGALSSAGTFEIKSDVPNLIGQFDLGLQLTRGNGFEARLEYGLELGDDYQSSTGSLRIGFEF</sequence>
<dbReference type="EMBL" id="JAEKJA010000003">
    <property type="protein sequence ID" value="MBJ3775328.1"/>
    <property type="molecule type" value="Genomic_DNA"/>
</dbReference>
<feature type="signal peptide" evidence="1">
    <location>
        <begin position="1"/>
        <end position="27"/>
    </location>
</feature>
<proteinExistence type="predicted"/>
<comment type="caution">
    <text evidence="3">The sequence shown here is derived from an EMBL/GenBank/DDBJ whole genome shotgun (WGS) entry which is preliminary data.</text>
</comment>
<dbReference type="SUPFAM" id="SSF103515">
    <property type="entry name" value="Autotransporter"/>
    <property type="match status" value="1"/>
</dbReference>
<name>A0A934IMX4_9HYPH</name>
<evidence type="ECO:0000256" key="1">
    <source>
        <dbReference type="SAM" id="SignalP"/>
    </source>
</evidence>
<dbReference type="InterPro" id="IPR036709">
    <property type="entry name" value="Autotransporte_beta_dom_sf"/>
</dbReference>
<keyword evidence="4" id="KW-1185">Reference proteome</keyword>
<evidence type="ECO:0000313" key="4">
    <source>
        <dbReference type="Proteomes" id="UP000609531"/>
    </source>
</evidence>